<proteinExistence type="predicted"/>
<dbReference type="InterPro" id="IPR058792">
    <property type="entry name" value="Beta-barrel_RND_2"/>
</dbReference>
<dbReference type="Gene3D" id="2.40.420.20">
    <property type="match status" value="1"/>
</dbReference>
<dbReference type="InterPro" id="IPR006143">
    <property type="entry name" value="RND_pump_MFP"/>
</dbReference>
<evidence type="ECO:0000259" key="2">
    <source>
        <dbReference type="Pfam" id="PF25989"/>
    </source>
</evidence>
<dbReference type="EMBL" id="VSSQ01023403">
    <property type="protein sequence ID" value="MPM70314.1"/>
    <property type="molecule type" value="Genomic_DNA"/>
</dbReference>
<protein>
    <submittedName>
        <fullName evidence="3">Multidrug resistance protein MdtA</fullName>
    </submittedName>
</protein>
<gene>
    <name evidence="3" type="primary">mdtA_68</name>
    <name evidence="3" type="ORF">SDC9_117269</name>
</gene>
<feature type="domain" description="CusB-like beta-barrel" evidence="1">
    <location>
        <begin position="1"/>
        <end position="49"/>
    </location>
</feature>
<dbReference type="Gene3D" id="2.40.30.170">
    <property type="match status" value="1"/>
</dbReference>
<dbReference type="NCBIfam" id="TIGR01730">
    <property type="entry name" value="RND_mfp"/>
    <property type="match status" value="1"/>
</dbReference>
<dbReference type="AlphaFoldDB" id="A0A645C848"/>
<dbReference type="GO" id="GO:1990281">
    <property type="term" value="C:efflux pump complex"/>
    <property type="evidence" value="ECO:0007669"/>
    <property type="project" value="TreeGrafter"/>
</dbReference>
<dbReference type="Pfam" id="PF25954">
    <property type="entry name" value="Beta-barrel_RND_2"/>
    <property type="match status" value="1"/>
</dbReference>
<evidence type="ECO:0000259" key="1">
    <source>
        <dbReference type="Pfam" id="PF25954"/>
    </source>
</evidence>
<dbReference type="Pfam" id="PF25989">
    <property type="entry name" value="YknX_C"/>
    <property type="match status" value="1"/>
</dbReference>
<feature type="domain" description="YknX-like C-terminal permuted SH3-like" evidence="2">
    <location>
        <begin position="55"/>
        <end position="124"/>
    </location>
</feature>
<organism evidence="3">
    <name type="scientific">bioreactor metagenome</name>
    <dbReference type="NCBI Taxonomy" id="1076179"/>
    <lineage>
        <taxon>unclassified sequences</taxon>
        <taxon>metagenomes</taxon>
        <taxon>ecological metagenomes</taxon>
    </lineage>
</organism>
<dbReference type="InterPro" id="IPR058637">
    <property type="entry name" value="YknX-like_C"/>
</dbReference>
<evidence type="ECO:0000313" key="3">
    <source>
        <dbReference type="EMBL" id="MPM70314.1"/>
    </source>
</evidence>
<dbReference type="GO" id="GO:0015562">
    <property type="term" value="F:efflux transmembrane transporter activity"/>
    <property type="evidence" value="ECO:0007669"/>
    <property type="project" value="TreeGrafter"/>
</dbReference>
<sequence length="131" mass="14240">MPGQKFQGKVTKIAAVADAPGRTFAAEVSIPNPDGRLRGGVYANVYIHANDKPNALVIPQSAIVMREDQRTVFVVDKDNFVKRKVLTTGYIGDGIVEVFEGLEENDRIVIGGQNKIREGSKVKIDEEGSAK</sequence>
<comment type="caution">
    <text evidence="3">The sequence shown here is derived from an EMBL/GenBank/DDBJ whole genome shotgun (WGS) entry which is preliminary data.</text>
</comment>
<accession>A0A645C848</accession>
<name>A0A645C848_9ZZZZ</name>
<reference evidence="3" key="1">
    <citation type="submission" date="2019-08" db="EMBL/GenBank/DDBJ databases">
        <authorList>
            <person name="Kucharzyk K."/>
            <person name="Murdoch R.W."/>
            <person name="Higgins S."/>
            <person name="Loffler F."/>
        </authorList>
    </citation>
    <scope>NUCLEOTIDE SEQUENCE</scope>
</reference>
<dbReference type="PANTHER" id="PTHR30469">
    <property type="entry name" value="MULTIDRUG RESISTANCE PROTEIN MDTA"/>
    <property type="match status" value="1"/>
</dbReference>